<protein>
    <submittedName>
        <fullName evidence="1">Uncharacterized protein</fullName>
    </submittedName>
</protein>
<keyword evidence="2" id="KW-1185">Reference proteome</keyword>
<name>A0ABD1YYQ8_9MARC</name>
<evidence type="ECO:0000313" key="1">
    <source>
        <dbReference type="EMBL" id="KAL2635911.1"/>
    </source>
</evidence>
<comment type="caution">
    <text evidence="1">The sequence shown here is derived from an EMBL/GenBank/DDBJ whole genome shotgun (WGS) entry which is preliminary data.</text>
</comment>
<dbReference type="EMBL" id="JBHFFA010000003">
    <property type="protein sequence ID" value="KAL2635911.1"/>
    <property type="molecule type" value="Genomic_DNA"/>
</dbReference>
<gene>
    <name evidence="1" type="ORF">R1flu_007390</name>
</gene>
<dbReference type="AlphaFoldDB" id="A0ABD1YYQ8"/>
<proteinExistence type="predicted"/>
<dbReference type="Proteomes" id="UP001605036">
    <property type="component" value="Unassembled WGS sequence"/>
</dbReference>
<organism evidence="1 2">
    <name type="scientific">Riccia fluitans</name>
    <dbReference type="NCBI Taxonomy" id="41844"/>
    <lineage>
        <taxon>Eukaryota</taxon>
        <taxon>Viridiplantae</taxon>
        <taxon>Streptophyta</taxon>
        <taxon>Embryophyta</taxon>
        <taxon>Marchantiophyta</taxon>
        <taxon>Marchantiopsida</taxon>
        <taxon>Marchantiidae</taxon>
        <taxon>Marchantiales</taxon>
        <taxon>Ricciaceae</taxon>
        <taxon>Riccia</taxon>
    </lineage>
</organism>
<evidence type="ECO:0000313" key="2">
    <source>
        <dbReference type="Proteomes" id="UP001605036"/>
    </source>
</evidence>
<accession>A0ABD1YYQ8</accession>
<reference evidence="1 2" key="1">
    <citation type="submission" date="2024-09" db="EMBL/GenBank/DDBJ databases">
        <title>Chromosome-scale assembly of Riccia fluitans.</title>
        <authorList>
            <person name="Paukszto L."/>
            <person name="Sawicki J."/>
            <person name="Karawczyk K."/>
            <person name="Piernik-Szablinska J."/>
            <person name="Szczecinska M."/>
            <person name="Mazdziarz M."/>
        </authorList>
    </citation>
    <scope>NUCLEOTIDE SEQUENCE [LARGE SCALE GENOMIC DNA]</scope>
    <source>
        <strain evidence="1">Rf_01</strain>
        <tissue evidence="1">Aerial parts of the thallus</tissue>
    </source>
</reference>
<sequence>MRQGATGLSQPPQRTRICHQLLQHTGCRSDYQQPLGATCESSHLPYSKCVDDNRRFLQESCGCDQEGRIDLHQVFFKDSINISNRVPLVHWHEGRFWHRRGSPVEQTAFPFSNPLRGTALGEDRPPASWLASRPLELSPISLDVLDSDVPSGGSTRASFREESLIILPSGPTNLLKAEILSCNWQPVSEHARGRGHFP</sequence>